<dbReference type="PANTHER" id="PTHR11848">
    <property type="entry name" value="TGF-BETA FAMILY"/>
    <property type="match status" value="1"/>
</dbReference>
<accession>A0A1B6KX66</accession>
<sequence>GAPRQTRIFTRNNTKTVTVLPTIPSKASDDVEISDNKFTTGEIIRRVRSIVDNKLPVDDDDLLDTQVTKTLPKSVLTSMTDLLQMPEGNKKIKKGRKGKRKKNKKQKNLLPLDSWRNIDQGPDTGAGACLMRKMTVNFSEIGWSEWIISPVKFDANYCTGSCRFPLTEKVDITPQAQKPSNHATLQSLVHALGRYPLIPAPA</sequence>
<dbReference type="Pfam" id="PF00019">
    <property type="entry name" value="TGF_beta"/>
    <property type="match status" value="1"/>
</dbReference>
<dbReference type="InterPro" id="IPR015615">
    <property type="entry name" value="TGF-beta-rel"/>
</dbReference>
<comment type="similarity">
    <text evidence="2 6">Belongs to the TGF-beta family.</text>
</comment>
<evidence type="ECO:0000313" key="8">
    <source>
        <dbReference type="EMBL" id="JAT15991.1"/>
    </source>
</evidence>
<evidence type="ECO:0000256" key="3">
    <source>
        <dbReference type="ARBA" id="ARBA00022525"/>
    </source>
</evidence>
<dbReference type="InterPro" id="IPR001839">
    <property type="entry name" value="TGF-b_C"/>
</dbReference>
<dbReference type="PROSITE" id="PS51362">
    <property type="entry name" value="TGF_BETA_2"/>
    <property type="match status" value="1"/>
</dbReference>
<evidence type="ECO:0000256" key="1">
    <source>
        <dbReference type="ARBA" id="ARBA00004613"/>
    </source>
</evidence>
<dbReference type="AlphaFoldDB" id="A0A1B6KX66"/>
<evidence type="ECO:0000256" key="4">
    <source>
        <dbReference type="ARBA" id="ARBA00023030"/>
    </source>
</evidence>
<gene>
    <name evidence="8" type="ORF">g.17874</name>
</gene>
<dbReference type="EMBL" id="GEBQ01023986">
    <property type="protein sequence ID" value="JAT15991.1"/>
    <property type="molecule type" value="Transcribed_RNA"/>
</dbReference>
<name>A0A1B6KX66_9HEMI</name>
<keyword evidence="4 6" id="KW-0339">Growth factor</keyword>
<proteinExistence type="inferred from homology"/>
<dbReference type="SUPFAM" id="SSF57501">
    <property type="entry name" value="Cystine-knot cytokines"/>
    <property type="match status" value="1"/>
</dbReference>
<feature type="non-terminal residue" evidence="8">
    <location>
        <position position="1"/>
    </location>
</feature>
<evidence type="ECO:0000256" key="2">
    <source>
        <dbReference type="ARBA" id="ARBA00006656"/>
    </source>
</evidence>
<feature type="domain" description="TGF-beta family profile" evidence="7">
    <location>
        <begin position="100"/>
        <end position="202"/>
    </location>
</feature>
<organism evidence="8">
    <name type="scientific">Graphocephala atropunctata</name>
    <dbReference type="NCBI Taxonomy" id="36148"/>
    <lineage>
        <taxon>Eukaryota</taxon>
        <taxon>Metazoa</taxon>
        <taxon>Ecdysozoa</taxon>
        <taxon>Arthropoda</taxon>
        <taxon>Hexapoda</taxon>
        <taxon>Insecta</taxon>
        <taxon>Pterygota</taxon>
        <taxon>Neoptera</taxon>
        <taxon>Paraneoptera</taxon>
        <taxon>Hemiptera</taxon>
        <taxon>Auchenorrhyncha</taxon>
        <taxon>Membracoidea</taxon>
        <taxon>Cicadellidae</taxon>
        <taxon>Cicadellinae</taxon>
        <taxon>Cicadellini</taxon>
        <taxon>Graphocephala</taxon>
    </lineage>
</organism>
<dbReference type="Gene3D" id="2.10.90.10">
    <property type="entry name" value="Cystine-knot cytokines"/>
    <property type="match status" value="1"/>
</dbReference>
<dbReference type="GO" id="GO:0005125">
    <property type="term" value="F:cytokine activity"/>
    <property type="evidence" value="ECO:0007669"/>
    <property type="project" value="TreeGrafter"/>
</dbReference>
<dbReference type="PANTHER" id="PTHR11848:SF270">
    <property type="entry name" value="BONE MORPHOGENETIC PROTEIN 3-LIKE"/>
    <property type="match status" value="1"/>
</dbReference>
<reference evidence="8" key="1">
    <citation type="submission" date="2015-11" db="EMBL/GenBank/DDBJ databases">
        <title>De novo transcriptome assembly of four potential Pierce s Disease insect vectors from Arizona vineyards.</title>
        <authorList>
            <person name="Tassone E.E."/>
        </authorList>
    </citation>
    <scope>NUCLEOTIDE SEQUENCE</scope>
</reference>
<evidence type="ECO:0000259" key="7">
    <source>
        <dbReference type="PROSITE" id="PS51362"/>
    </source>
</evidence>
<dbReference type="InterPro" id="IPR029034">
    <property type="entry name" value="Cystine-knot_cytokine"/>
</dbReference>
<evidence type="ECO:0000256" key="6">
    <source>
        <dbReference type="RuleBase" id="RU000354"/>
    </source>
</evidence>
<evidence type="ECO:0000256" key="5">
    <source>
        <dbReference type="ARBA" id="ARBA00023157"/>
    </source>
</evidence>
<feature type="non-terminal residue" evidence="8">
    <location>
        <position position="202"/>
    </location>
</feature>
<dbReference type="GO" id="GO:0008083">
    <property type="term" value="F:growth factor activity"/>
    <property type="evidence" value="ECO:0007669"/>
    <property type="project" value="UniProtKB-KW"/>
</dbReference>
<protein>
    <recommendedName>
        <fullName evidence="7">TGF-beta family profile domain-containing protein</fullName>
    </recommendedName>
</protein>
<keyword evidence="3" id="KW-0964">Secreted</keyword>
<dbReference type="InterPro" id="IPR017948">
    <property type="entry name" value="TGFb_CS"/>
</dbReference>
<comment type="subcellular location">
    <subcellularLocation>
        <location evidence="1">Secreted</location>
    </subcellularLocation>
</comment>
<dbReference type="SMART" id="SM00204">
    <property type="entry name" value="TGFB"/>
    <property type="match status" value="1"/>
</dbReference>
<keyword evidence="5" id="KW-1015">Disulfide bond</keyword>
<dbReference type="GO" id="GO:0005615">
    <property type="term" value="C:extracellular space"/>
    <property type="evidence" value="ECO:0007669"/>
    <property type="project" value="TreeGrafter"/>
</dbReference>
<dbReference type="PROSITE" id="PS00250">
    <property type="entry name" value="TGF_BETA_1"/>
    <property type="match status" value="1"/>
</dbReference>